<protein>
    <submittedName>
        <fullName evidence="8">TetR family transcriptional regulator</fullName>
    </submittedName>
</protein>
<dbReference type="AlphaFoldDB" id="A0A2W7PL41"/>
<dbReference type="Proteomes" id="UP000249638">
    <property type="component" value="Unassembled WGS sequence"/>
</dbReference>
<feature type="domain" description="HTH tetR-type" evidence="7">
    <location>
        <begin position="20"/>
        <end position="80"/>
    </location>
</feature>
<feature type="DNA-binding region" description="H-T-H motif" evidence="5">
    <location>
        <begin position="43"/>
        <end position="62"/>
    </location>
</feature>
<accession>A0A2W7PL41</accession>
<evidence type="ECO:0000256" key="4">
    <source>
        <dbReference type="ARBA" id="ARBA00023163"/>
    </source>
</evidence>
<keyword evidence="1" id="KW-0678">Repressor</keyword>
<dbReference type="PROSITE" id="PS50977">
    <property type="entry name" value="HTH_TETR_2"/>
    <property type="match status" value="1"/>
</dbReference>
<keyword evidence="9" id="KW-1185">Reference proteome</keyword>
<dbReference type="SUPFAM" id="SSF46689">
    <property type="entry name" value="Homeodomain-like"/>
    <property type="match status" value="1"/>
</dbReference>
<evidence type="ECO:0000256" key="2">
    <source>
        <dbReference type="ARBA" id="ARBA00023015"/>
    </source>
</evidence>
<evidence type="ECO:0000256" key="6">
    <source>
        <dbReference type="SAM" id="MobiDB-lite"/>
    </source>
</evidence>
<dbReference type="Pfam" id="PF16925">
    <property type="entry name" value="TetR_C_13"/>
    <property type="match status" value="1"/>
</dbReference>
<keyword evidence="4" id="KW-0804">Transcription</keyword>
<feature type="region of interest" description="Disordered" evidence="6">
    <location>
        <begin position="1"/>
        <end position="22"/>
    </location>
</feature>
<dbReference type="Gene3D" id="1.10.357.10">
    <property type="entry name" value="Tetracycline Repressor, domain 2"/>
    <property type="match status" value="1"/>
</dbReference>
<dbReference type="EMBL" id="QKZN01000007">
    <property type="protein sequence ID" value="PZX26089.1"/>
    <property type="molecule type" value="Genomic_DNA"/>
</dbReference>
<dbReference type="PRINTS" id="PR00455">
    <property type="entry name" value="HTHTETR"/>
</dbReference>
<dbReference type="InterPro" id="IPR036271">
    <property type="entry name" value="Tet_transcr_reg_TetR-rel_C_sf"/>
</dbReference>
<evidence type="ECO:0000256" key="5">
    <source>
        <dbReference type="PROSITE-ProRule" id="PRU00335"/>
    </source>
</evidence>
<keyword evidence="2" id="KW-0805">Transcription regulation</keyword>
<sequence>MTATHPQDPTRPRSRGRPREFSVDQALDRAVRVFSERGYHGASISDLTRAMRLAQGSLYKAFKDKQSLFLAAFDRYRAQRSEKLHRAIDSAGTGLERLRATLDFYADSAQGATGRQGCLVVCSAVELSAFDRPVASHIAAAMARNEALLADLIRQGQQDGSIPAHVDVEATARMLLCLTQGMRVVGKTGRSREQMQAVATAALQVLA</sequence>
<dbReference type="GO" id="GO:0003677">
    <property type="term" value="F:DNA binding"/>
    <property type="evidence" value="ECO:0007669"/>
    <property type="project" value="UniProtKB-UniRule"/>
</dbReference>
<dbReference type="InterPro" id="IPR001647">
    <property type="entry name" value="HTH_TetR"/>
</dbReference>
<dbReference type="SUPFAM" id="SSF48498">
    <property type="entry name" value="Tetracyclin repressor-like, C-terminal domain"/>
    <property type="match status" value="1"/>
</dbReference>
<evidence type="ECO:0000313" key="8">
    <source>
        <dbReference type="EMBL" id="PZX26089.1"/>
    </source>
</evidence>
<organism evidence="8 9">
    <name type="scientific">Cupriavidus phytorum</name>
    <dbReference type="NCBI Taxonomy" id="3024399"/>
    <lineage>
        <taxon>Bacteria</taxon>
        <taxon>Pseudomonadati</taxon>
        <taxon>Pseudomonadota</taxon>
        <taxon>Betaproteobacteria</taxon>
        <taxon>Burkholderiales</taxon>
        <taxon>Burkholderiaceae</taxon>
        <taxon>Cupriavidus</taxon>
    </lineage>
</organism>
<dbReference type="Gene3D" id="1.10.10.60">
    <property type="entry name" value="Homeodomain-like"/>
    <property type="match status" value="1"/>
</dbReference>
<name>A0A2W7PL41_9BURK</name>
<dbReference type="PANTHER" id="PTHR47506:SF10">
    <property type="entry name" value="TRANSCRIPTIONAL REGULATORY PROTEIN"/>
    <property type="match status" value="1"/>
</dbReference>
<reference evidence="8" key="1">
    <citation type="submission" date="2018-06" db="EMBL/GenBank/DDBJ databases">
        <title>Genomic Encyclopedia of Type Strains, Phase IV (KMG-V): Genome sequencing to study the core and pangenomes of soil and plant-associated prokaryotes.</title>
        <authorList>
            <person name="Whitman W."/>
        </authorList>
    </citation>
    <scope>NUCLEOTIDE SEQUENCE [LARGE SCALE GENOMIC DNA]</scope>
    <source>
        <strain evidence="8">MLR2-44</strain>
    </source>
</reference>
<evidence type="ECO:0000313" key="9">
    <source>
        <dbReference type="Proteomes" id="UP000249638"/>
    </source>
</evidence>
<gene>
    <name evidence="8" type="ORF">C7416_107159</name>
</gene>
<dbReference type="InterPro" id="IPR023772">
    <property type="entry name" value="DNA-bd_HTH_TetR-type_CS"/>
</dbReference>
<dbReference type="PANTHER" id="PTHR47506">
    <property type="entry name" value="TRANSCRIPTIONAL REGULATORY PROTEIN"/>
    <property type="match status" value="1"/>
</dbReference>
<proteinExistence type="predicted"/>
<keyword evidence="3 5" id="KW-0238">DNA-binding</keyword>
<dbReference type="Pfam" id="PF00440">
    <property type="entry name" value="TetR_N"/>
    <property type="match status" value="1"/>
</dbReference>
<comment type="caution">
    <text evidence="8">The sequence shown here is derived from an EMBL/GenBank/DDBJ whole genome shotgun (WGS) entry which is preliminary data.</text>
</comment>
<dbReference type="PROSITE" id="PS01081">
    <property type="entry name" value="HTH_TETR_1"/>
    <property type="match status" value="1"/>
</dbReference>
<evidence type="ECO:0000259" key="7">
    <source>
        <dbReference type="PROSITE" id="PS50977"/>
    </source>
</evidence>
<evidence type="ECO:0000256" key="1">
    <source>
        <dbReference type="ARBA" id="ARBA00022491"/>
    </source>
</evidence>
<dbReference type="InterPro" id="IPR009057">
    <property type="entry name" value="Homeodomain-like_sf"/>
</dbReference>
<dbReference type="InterPro" id="IPR011075">
    <property type="entry name" value="TetR_C"/>
</dbReference>
<evidence type="ECO:0000256" key="3">
    <source>
        <dbReference type="ARBA" id="ARBA00023125"/>
    </source>
</evidence>